<organism evidence="1 2">
    <name type="scientific">Methylobacterium radiotolerans (strain ATCC 27329 / DSM 1819 / JCM 2831 / NBRC 15690 / NCIMB 10815 / 0-1)</name>
    <dbReference type="NCBI Taxonomy" id="426355"/>
    <lineage>
        <taxon>Bacteria</taxon>
        <taxon>Pseudomonadati</taxon>
        <taxon>Pseudomonadota</taxon>
        <taxon>Alphaproteobacteria</taxon>
        <taxon>Hyphomicrobiales</taxon>
        <taxon>Methylobacteriaceae</taxon>
        <taxon>Methylobacterium</taxon>
    </lineage>
</organism>
<dbReference type="Proteomes" id="UP000006589">
    <property type="component" value="Plasmid pMRAD03"/>
</dbReference>
<proteinExistence type="predicted"/>
<sequence>MAWVRSGCTVGGPAFPRALAAGGHRRGVLGRRHRRSPGLAHRADLGGLLRGDVLALTFEVGGRAMTESAFFARIARERVAVVPALRALLTTYLAVQPGVVEARKLYRQIWGPEDDQGALAPAMQALLHLDPTAHDVYRDYLAQRDGEHEVYSTDVMMRTYIAEAGWRDRAMIRFGVYFALIQYRDGLITLSGGFLEEYGVLDAAEGLLEPVDFATLILEELDGFAARPDLDCRLGKDDLYREPRDHRLRADGPDGARGPIRRAVQPHVNDQGRTICAANTGDASVISHPKTSSVPIVPNEVEGTLEAPVIYFEATSTHGFGGGVGRLALEMMLSEPGADGGPVSRRKIVVHLRGPMGALVSLKGAIEHIEEMAAGPLTAAITDDQKHN</sequence>
<gene>
    <name evidence="1" type="ordered locus">Mrad2831_6369</name>
</gene>
<evidence type="ECO:0000313" key="2">
    <source>
        <dbReference type="Proteomes" id="UP000006589"/>
    </source>
</evidence>
<keyword evidence="1" id="KW-0614">Plasmid</keyword>
<reference evidence="1 2" key="1">
    <citation type="submission" date="2008-03" db="EMBL/GenBank/DDBJ databases">
        <title>Complete sequence of plasmid3 of Methylobacterium radiotolerans JCM 2831.</title>
        <authorList>
            <consortium name="US DOE Joint Genome Institute"/>
            <person name="Copeland A."/>
            <person name="Lucas S."/>
            <person name="Lapidus A."/>
            <person name="Glavina del Rio T."/>
            <person name="Dalin E."/>
            <person name="Tice H."/>
            <person name="Bruce D."/>
            <person name="Goodwin L."/>
            <person name="Pitluck S."/>
            <person name="Kiss H."/>
            <person name="Brettin T."/>
            <person name="Detter J.C."/>
            <person name="Han C."/>
            <person name="Kuske C.R."/>
            <person name="Schmutz J."/>
            <person name="Larimer F."/>
            <person name="Land M."/>
            <person name="Hauser L."/>
            <person name="Kyrpides N."/>
            <person name="Mikhailova N."/>
            <person name="Marx C.J."/>
            <person name="Richardson P."/>
        </authorList>
    </citation>
    <scope>NUCLEOTIDE SEQUENCE [LARGE SCALE GENOMIC DNA]</scope>
    <source>
        <strain evidence="2">ATCC 27329 / DSM 1819 / JCM 2831 / NBRC 15690 / NCIMB 10815 / 0-1</strain>
        <plasmid evidence="2">Plasmid pMRAD03</plasmid>
    </source>
</reference>
<accession>B1M9W6</accession>
<dbReference type="AlphaFoldDB" id="B1M9W6"/>
<name>B1M9W6_METRJ</name>
<dbReference type="HOGENOM" id="CLU_711357_0_0_5"/>
<evidence type="ECO:0000313" key="1">
    <source>
        <dbReference type="EMBL" id="ACB28291.1"/>
    </source>
</evidence>
<protein>
    <submittedName>
        <fullName evidence="1">Uncharacterized protein</fullName>
    </submittedName>
</protein>
<dbReference type="EMBL" id="CP001004">
    <property type="protein sequence ID" value="ACB28291.1"/>
    <property type="molecule type" value="Genomic_DNA"/>
</dbReference>
<dbReference type="KEGG" id="mrd:Mrad2831_6369"/>
<geneLocation type="plasmid" evidence="1 2">
    <name>pMRAD03</name>
</geneLocation>